<dbReference type="PANTHER" id="PTHR30015">
    <property type="entry name" value="MRR RESTRICTION SYSTEM PROTEIN"/>
    <property type="match status" value="1"/>
</dbReference>
<proteinExistence type="predicted"/>
<evidence type="ECO:0000313" key="4">
    <source>
        <dbReference type="Proteomes" id="UP000537161"/>
    </source>
</evidence>
<gene>
    <name evidence="3" type="ORF">FHR21_002718</name>
</gene>
<evidence type="ECO:0000313" key="3">
    <source>
        <dbReference type="EMBL" id="MBB5707352.1"/>
    </source>
</evidence>
<dbReference type="PANTHER" id="PTHR30015:SF7">
    <property type="entry name" value="TYPE IV METHYL-DIRECTED RESTRICTION ENZYME ECOKMRR"/>
    <property type="match status" value="1"/>
</dbReference>
<dbReference type="CDD" id="cd13400">
    <property type="entry name" value="LT_IagB-like"/>
    <property type="match status" value="1"/>
</dbReference>
<evidence type="ECO:0000259" key="2">
    <source>
        <dbReference type="Pfam" id="PF04471"/>
    </source>
</evidence>
<dbReference type="InterPro" id="IPR007560">
    <property type="entry name" value="Restrct_endonuc_IV_Mrr"/>
</dbReference>
<dbReference type="EMBL" id="JACIJH010000009">
    <property type="protein sequence ID" value="MBB5707352.1"/>
    <property type="molecule type" value="Genomic_DNA"/>
</dbReference>
<dbReference type="AlphaFoldDB" id="A0A7W9ER46"/>
<evidence type="ECO:0000256" key="1">
    <source>
        <dbReference type="SAM" id="Phobius"/>
    </source>
</evidence>
<keyword evidence="1" id="KW-0812">Transmembrane</keyword>
<dbReference type="InterPro" id="IPR052906">
    <property type="entry name" value="Type_IV_Methyl-Rstrct_Enzyme"/>
</dbReference>
<dbReference type="SUPFAM" id="SSF52980">
    <property type="entry name" value="Restriction endonuclease-like"/>
    <property type="match status" value="1"/>
</dbReference>
<dbReference type="InterPro" id="IPR011856">
    <property type="entry name" value="tRNA_endonuc-like_dom_sf"/>
</dbReference>
<dbReference type="InterPro" id="IPR023346">
    <property type="entry name" value="Lysozyme-like_dom_sf"/>
</dbReference>
<feature type="transmembrane region" description="Helical" evidence="1">
    <location>
        <begin position="6"/>
        <end position="25"/>
    </location>
</feature>
<feature type="transmembrane region" description="Helical" evidence="1">
    <location>
        <begin position="191"/>
        <end position="209"/>
    </location>
</feature>
<organism evidence="3 4">
    <name type="scientific">Sphingopyxis panaciterrulae</name>
    <dbReference type="NCBI Taxonomy" id="462372"/>
    <lineage>
        <taxon>Bacteria</taxon>
        <taxon>Pseudomonadati</taxon>
        <taxon>Pseudomonadota</taxon>
        <taxon>Alphaproteobacteria</taxon>
        <taxon>Sphingomonadales</taxon>
        <taxon>Sphingomonadaceae</taxon>
        <taxon>Sphingopyxis</taxon>
    </lineage>
</organism>
<comment type="caution">
    <text evidence="3">The sequence shown here is derived from an EMBL/GenBank/DDBJ whole genome shotgun (WGS) entry which is preliminary data.</text>
</comment>
<dbReference type="GO" id="GO:0015666">
    <property type="term" value="F:restriction endodeoxyribonuclease activity"/>
    <property type="evidence" value="ECO:0007669"/>
    <property type="project" value="TreeGrafter"/>
</dbReference>
<name>A0A7W9ER46_9SPHN</name>
<sequence>MKDTIWIAAAAVAVAILVFGLAKRWRGKATHRWRRRQALAMCDQLQGDDRDQPRGLIYARRRAMDALAFEELVIEAFEWRGNRVVRSRRYSGDGGVDGEVIIGGKRVLLQMKRYRRAIRPEHVRAFVDLCARRRARGLFIHAGRTGEASRAAVDASQHVDIVSGDRLIDLLTGRPCAGAKMPDRTRRPKRGSAYLLLLVIAISLAFFGGDGKAWAKSGSSLHEAKVSACIRKAAHGKLWLERTLWALRDQEGGWIGAAVANTNGTHDLGPLQVNSWWVPRIAGLVKRPETHVRYWLQNDACFNVEAARWIFLSGLAATGDYWKAIGVYHSPTAWRQARYAKAVAFHLRRRFGR</sequence>
<dbReference type="Proteomes" id="UP000537161">
    <property type="component" value="Unassembled WGS sequence"/>
</dbReference>
<keyword evidence="4" id="KW-1185">Reference proteome</keyword>
<dbReference type="GO" id="GO:0003677">
    <property type="term" value="F:DNA binding"/>
    <property type="evidence" value="ECO:0007669"/>
    <property type="project" value="InterPro"/>
</dbReference>
<dbReference type="Pfam" id="PF04471">
    <property type="entry name" value="Mrr_cat"/>
    <property type="match status" value="1"/>
</dbReference>
<dbReference type="GO" id="GO:0009307">
    <property type="term" value="P:DNA restriction-modification system"/>
    <property type="evidence" value="ECO:0007669"/>
    <property type="project" value="InterPro"/>
</dbReference>
<feature type="domain" description="Restriction endonuclease type IV Mrr" evidence="2">
    <location>
        <begin position="62"/>
        <end position="171"/>
    </location>
</feature>
<dbReference type="SUPFAM" id="SSF53955">
    <property type="entry name" value="Lysozyme-like"/>
    <property type="match status" value="1"/>
</dbReference>
<dbReference type="Gene3D" id="3.40.1350.10">
    <property type="match status" value="1"/>
</dbReference>
<dbReference type="InterPro" id="IPR011335">
    <property type="entry name" value="Restrct_endonuc-II-like"/>
</dbReference>
<protein>
    <recommendedName>
        <fullName evidence="2">Restriction endonuclease type IV Mrr domain-containing protein</fullName>
    </recommendedName>
</protein>
<accession>A0A7W9ER46</accession>
<reference evidence="3 4" key="1">
    <citation type="submission" date="2020-08" db="EMBL/GenBank/DDBJ databases">
        <title>Genomic Encyclopedia of Type Strains, Phase IV (KMG-IV): sequencing the most valuable type-strain genomes for metagenomic binning, comparative biology and taxonomic classification.</title>
        <authorList>
            <person name="Goeker M."/>
        </authorList>
    </citation>
    <scope>NUCLEOTIDE SEQUENCE [LARGE SCALE GENOMIC DNA]</scope>
    <source>
        <strain evidence="3 4">DSM 27163</strain>
    </source>
</reference>
<keyword evidence="1" id="KW-0472">Membrane</keyword>
<keyword evidence="1" id="KW-1133">Transmembrane helix</keyword>
<dbReference type="RefSeq" id="WP_338113156.1">
    <property type="nucleotide sequence ID" value="NZ_JACIJH010000009.1"/>
</dbReference>